<evidence type="ECO:0000313" key="2">
    <source>
        <dbReference type="EMBL" id="WVX90871.1"/>
    </source>
</evidence>
<name>A0ABZ2CRT1_9CAUD</name>
<accession>A0ABZ2CRT1</accession>
<keyword evidence="3" id="KW-1185">Reference proteome</keyword>
<evidence type="ECO:0000313" key="3">
    <source>
        <dbReference type="Proteomes" id="UP001354798"/>
    </source>
</evidence>
<evidence type="ECO:0000256" key="1">
    <source>
        <dbReference type="SAM" id="MobiDB-lite"/>
    </source>
</evidence>
<dbReference type="EMBL" id="OR941786">
    <property type="protein sequence ID" value="WVX90871.1"/>
    <property type="molecule type" value="Genomic_DNA"/>
</dbReference>
<dbReference type="Proteomes" id="UP001354798">
    <property type="component" value="Segment"/>
</dbReference>
<organism evidence="2 3">
    <name type="scientific">Pseudomonas phage PJNP013</name>
    <dbReference type="NCBI Taxonomy" id="3108093"/>
    <lineage>
        <taxon>Viruses</taxon>
        <taxon>Duplodnaviria</taxon>
        <taxon>Heunggongvirae</taxon>
        <taxon>Uroviricota</taxon>
        <taxon>Caudoviricetes</taxon>
        <taxon>Autographivirales</taxon>
        <taxon>Autoscriptoviridae</taxon>
        <taxon>Krylovirinae</taxon>
        <taxon>Phikmvvirus</taxon>
        <taxon>Phikmvvirus PJNP013</taxon>
    </lineage>
</organism>
<proteinExistence type="predicted"/>
<protein>
    <submittedName>
        <fullName evidence="2">Uncharacterized protein</fullName>
    </submittedName>
</protein>
<feature type="region of interest" description="Disordered" evidence="1">
    <location>
        <begin position="1"/>
        <end position="21"/>
    </location>
</feature>
<sequence length="123" mass="13946">MTTKSKLSWSVIQPHTPDNPTPNRIVECRREVVGGLNYARSACSPGNPEFVGRGDLRYLASVFEELTDLLMSTSRLADLRWYRAEVLSIGEWREYRAITLEQAATLAEEEFGADDIGRVIEKR</sequence>
<reference evidence="2 3" key="1">
    <citation type="submission" date="2023-12" db="EMBL/GenBank/DDBJ databases">
        <title>Efficient gene editing system CRISPR-Cas12a for Pseudomonas aeruginosa bacteriophages.</title>
        <authorList>
            <person name="Yan B."/>
            <person name="Chen Y."/>
            <person name="Liu Y."/>
        </authorList>
    </citation>
    <scope>NUCLEOTIDE SEQUENCE [LARGE SCALE GENOMIC DNA]</scope>
</reference>